<evidence type="ECO:0000256" key="2">
    <source>
        <dbReference type="ARBA" id="ARBA00022679"/>
    </source>
</evidence>
<dbReference type="InterPro" id="IPR000719">
    <property type="entry name" value="Prot_kinase_dom"/>
</dbReference>
<dbReference type="PROSITE" id="PS00108">
    <property type="entry name" value="PROTEIN_KINASE_ST"/>
    <property type="match status" value="1"/>
</dbReference>
<keyword evidence="9" id="KW-1185">Reference proteome</keyword>
<sequence length="674" mass="75303">MSGVSLAGLRSKLDRLQARDDTSADVTDNKTWMNTWVEKIQRHGNQPEDWLEYTQYMRDKHIYGCKDSITRHNFLCDIYEKAFEEISQEDNRKNQAYARLFVEYALIKKQFLPDEAKRILSHARAVVRRFSIVHVASAELELEEGNTGESSIPVPLSDERTANTTSDVSRVRQKSCESDTENMDIKTAEITDSTFDKLSNLKAKLSNSCKPGMRSYHSTPEVRDVKAGVDPASTAGWKRKTNFMALGAPLRVKKLNLPFKENEDKYDEMEENMDDNDTLASFKPLEPQANSTMFSTSMAHSSGYLSMAETTIPLVPEKSVFNVLDNQITQPFHEYNSEKPQISSPDIHMEVKHRDKSDQNRNKNQTYLVPGHRAPSPILRYSSKESQPSFLQSTTKAPPPPVVQPSSQFSLPTPIQAQQPISSLTHHQQESVPQQQQPVPVANVLPTPNSKHGSLAFCTPATKGNIPPVPCTPNVPQMEVLEVNGQQYAVLKLIGRGGSSKVYKVFDSALKTKAIKVVKLDDADEQTVNGYKNEISIIHSDLKPSNFILVGGILKLIDFGIAKSIQNDKTSVLTDTQVGTLNYMSPETITDTCGDLGGGSERGRPVYKIGTASDVWSLGCILYNMVYGCTPFQKYVKQFAKLRAIVDPSIPIQFNDIPDKHLMDSLKKLMKIPT</sequence>
<dbReference type="InterPro" id="IPR011990">
    <property type="entry name" value="TPR-like_helical_dom_sf"/>
</dbReference>
<dbReference type="InterPro" id="IPR011009">
    <property type="entry name" value="Kinase-like_dom_sf"/>
</dbReference>
<dbReference type="InterPro" id="IPR008271">
    <property type="entry name" value="Ser/Thr_kinase_AS"/>
</dbReference>
<evidence type="ECO:0000313" key="9">
    <source>
        <dbReference type="Proteomes" id="UP001217089"/>
    </source>
</evidence>
<feature type="region of interest" description="Disordered" evidence="6">
    <location>
        <begin position="144"/>
        <end position="165"/>
    </location>
</feature>
<gene>
    <name evidence="8" type="ORF">KUTeg_007177</name>
</gene>
<proteinExistence type="predicted"/>
<dbReference type="Proteomes" id="UP001217089">
    <property type="component" value="Unassembled WGS sequence"/>
</dbReference>
<dbReference type="SUPFAM" id="SSF56112">
    <property type="entry name" value="Protein kinase-like (PK-like)"/>
    <property type="match status" value="1"/>
</dbReference>
<reference evidence="8 9" key="1">
    <citation type="submission" date="2022-12" db="EMBL/GenBank/DDBJ databases">
        <title>Chromosome-level genome of Tegillarca granosa.</title>
        <authorList>
            <person name="Kim J."/>
        </authorList>
    </citation>
    <scope>NUCLEOTIDE SEQUENCE [LARGE SCALE GENOMIC DNA]</scope>
    <source>
        <strain evidence="8">Teg-2019</strain>
        <tissue evidence="8">Adductor muscle</tissue>
    </source>
</reference>
<evidence type="ECO:0000259" key="7">
    <source>
        <dbReference type="PROSITE" id="PS50011"/>
    </source>
</evidence>
<dbReference type="PANTHER" id="PTHR22974">
    <property type="entry name" value="MIXED LINEAGE PROTEIN KINASE"/>
    <property type="match status" value="1"/>
</dbReference>
<dbReference type="Gene3D" id="1.10.510.10">
    <property type="entry name" value="Transferase(Phosphotransferase) domain 1"/>
    <property type="match status" value="1"/>
</dbReference>
<feature type="compositionally biased region" description="Polar residues" evidence="6">
    <location>
        <begin position="384"/>
        <end position="396"/>
    </location>
</feature>
<evidence type="ECO:0000256" key="3">
    <source>
        <dbReference type="ARBA" id="ARBA00022741"/>
    </source>
</evidence>
<evidence type="ECO:0000256" key="1">
    <source>
        <dbReference type="ARBA" id="ARBA00022527"/>
    </source>
</evidence>
<protein>
    <recommendedName>
        <fullName evidence="7">Protein kinase domain-containing protein</fullName>
    </recommendedName>
</protein>
<feature type="region of interest" description="Disordered" evidence="6">
    <location>
        <begin position="351"/>
        <end position="411"/>
    </location>
</feature>
<evidence type="ECO:0000313" key="8">
    <source>
        <dbReference type="EMBL" id="KAJ8315027.1"/>
    </source>
</evidence>
<dbReference type="SMART" id="SM00220">
    <property type="entry name" value="S_TKc"/>
    <property type="match status" value="1"/>
</dbReference>
<name>A0ABQ9FGN3_TEGGR</name>
<dbReference type="PANTHER" id="PTHR22974:SF21">
    <property type="entry name" value="DUAL SPECIFICITY PROTEIN KINASE TTK"/>
    <property type="match status" value="1"/>
</dbReference>
<evidence type="ECO:0000256" key="6">
    <source>
        <dbReference type="SAM" id="MobiDB-lite"/>
    </source>
</evidence>
<dbReference type="Pfam" id="PF00069">
    <property type="entry name" value="Pkinase"/>
    <property type="match status" value="1"/>
</dbReference>
<keyword evidence="2" id="KW-0808">Transferase</keyword>
<keyword evidence="5" id="KW-0067">ATP-binding</keyword>
<dbReference type="Gene3D" id="1.25.40.10">
    <property type="entry name" value="Tetratricopeptide repeat domain"/>
    <property type="match status" value="1"/>
</dbReference>
<keyword evidence="1" id="KW-0723">Serine/threonine-protein kinase</keyword>
<accession>A0ABQ9FGN3</accession>
<dbReference type="PROSITE" id="PS50011">
    <property type="entry name" value="PROTEIN_KINASE_DOM"/>
    <property type="match status" value="1"/>
</dbReference>
<keyword evidence="3" id="KW-0547">Nucleotide-binding</keyword>
<feature type="compositionally biased region" description="Basic and acidic residues" evidence="6">
    <location>
        <begin position="351"/>
        <end position="361"/>
    </location>
</feature>
<organism evidence="8 9">
    <name type="scientific">Tegillarca granosa</name>
    <name type="common">Malaysian cockle</name>
    <name type="synonym">Anadara granosa</name>
    <dbReference type="NCBI Taxonomy" id="220873"/>
    <lineage>
        <taxon>Eukaryota</taxon>
        <taxon>Metazoa</taxon>
        <taxon>Spiralia</taxon>
        <taxon>Lophotrochozoa</taxon>
        <taxon>Mollusca</taxon>
        <taxon>Bivalvia</taxon>
        <taxon>Autobranchia</taxon>
        <taxon>Pteriomorphia</taxon>
        <taxon>Arcoida</taxon>
        <taxon>Arcoidea</taxon>
        <taxon>Arcidae</taxon>
        <taxon>Tegillarca</taxon>
    </lineage>
</organism>
<evidence type="ECO:0000256" key="4">
    <source>
        <dbReference type="ARBA" id="ARBA00022777"/>
    </source>
</evidence>
<evidence type="ECO:0000256" key="5">
    <source>
        <dbReference type="ARBA" id="ARBA00022840"/>
    </source>
</evidence>
<keyword evidence="4" id="KW-0418">Kinase</keyword>
<feature type="domain" description="Protein kinase" evidence="7">
    <location>
        <begin position="364"/>
        <end position="674"/>
    </location>
</feature>
<dbReference type="EMBL" id="JARBDR010000337">
    <property type="protein sequence ID" value="KAJ8315027.1"/>
    <property type="molecule type" value="Genomic_DNA"/>
</dbReference>
<comment type="caution">
    <text evidence="8">The sequence shown here is derived from an EMBL/GenBank/DDBJ whole genome shotgun (WGS) entry which is preliminary data.</text>
</comment>